<evidence type="ECO:0000256" key="6">
    <source>
        <dbReference type="ARBA" id="ARBA00023242"/>
    </source>
</evidence>
<dbReference type="InterPro" id="IPR036236">
    <property type="entry name" value="Znf_C2H2_sf"/>
</dbReference>
<comment type="caution">
    <text evidence="8">The sequence shown here is derived from an EMBL/GenBank/DDBJ whole genome shotgun (WGS) entry which is preliminary data.</text>
</comment>
<accession>A0ABR3JG70</accession>
<keyword evidence="9" id="KW-1185">Reference proteome</keyword>
<gene>
    <name evidence="8" type="ORF">HGRIS_003676</name>
</gene>
<evidence type="ECO:0000256" key="1">
    <source>
        <dbReference type="ARBA" id="ARBA00004123"/>
    </source>
</evidence>
<feature type="compositionally biased region" description="Basic and acidic residues" evidence="7">
    <location>
        <begin position="100"/>
        <end position="118"/>
    </location>
</feature>
<evidence type="ECO:0008006" key="10">
    <source>
        <dbReference type="Google" id="ProtNLM"/>
    </source>
</evidence>
<feature type="compositionally biased region" description="Acidic residues" evidence="7">
    <location>
        <begin position="212"/>
        <end position="224"/>
    </location>
</feature>
<evidence type="ECO:0000313" key="8">
    <source>
        <dbReference type="EMBL" id="KAL0954723.1"/>
    </source>
</evidence>
<evidence type="ECO:0000256" key="4">
    <source>
        <dbReference type="ARBA" id="ARBA00022833"/>
    </source>
</evidence>
<comment type="subcellular location">
    <subcellularLocation>
        <location evidence="1">Nucleus</location>
    </subcellularLocation>
</comment>
<dbReference type="Proteomes" id="UP001556367">
    <property type="component" value="Unassembled WGS sequence"/>
</dbReference>
<keyword evidence="3" id="KW-0863">Zinc-finger</keyword>
<evidence type="ECO:0000256" key="2">
    <source>
        <dbReference type="ARBA" id="ARBA00022723"/>
    </source>
</evidence>
<protein>
    <recommendedName>
        <fullName evidence="10">Coiled-coil domain-containing protein 16</fullName>
    </recommendedName>
</protein>
<feature type="region of interest" description="Disordered" evidence="7">
    <location>
        <begin position="200"/>
        <end position="233"/>
    </location>
</feature>
<keyword evidence="4" id="KW-0862">Zinc</keyword>
<evidence type="ECO:0000256" key="7">
    <source>
        <dbReference type="SAM" id="MobiDB-lite"/>
    </source>
</evidence>
<sequence length="280" mass="31405">MADVRALLKAKRQEARISHPLASYSQTGQLRCIACAISIKHSSAWEGHVGSKGHRTSVAKLKEEERVRAEQRRQREKEEQAKALADHAQQQEDSVGTKRKPVEAELDHNASKRARTEESGQPAGSFPMDFFSDPSKAPVLSQSDSEDEADQPNATLPSSNGAPNLDEEWALFQREIVNAPDLQETYERATVMAEPQVVTTPQGFPFQPDGPVAEEQEEPVVDEAEVQRRKEQDERELIMDRLLEEERAQEEADQKVVLMKSRIEALKKKRDAAKASKTKS</sequence>
<dbReference type="PANTHER" id="PTHR13278:SF0">
    <property type="entry name" value="ZINC FINGER PROTEIN 830"/>
    <property type="match status" value="1"/>
</dbReference>
<dbReference type="PANTHER" id="PTHR13278">
    <property type="entry name" value="ZINC FINGER PROTEIN 830"/>
    <property type="match status" value="1"/>
</dbReference>
<keyword evidence="2" id="KW-0479">Metal-binding</keyword>
<proteinExistence type="predicted"/>
<name>A0ABR3JG70_9AGAR</name>
<feature type="compositionally biased region" description="Polar residues" evidence="7">
    <location>
        <begin position="152"/>
        <end position="162"/>
    </location>
</feature>
<evidence type="ECO:0000256" key="3">
    <source>
        <dbReference type="ARBA" id="ARBA00022771"/>
    </source>
</evidence>
<evidence type="ECO:0000313" key="9">
    <source>
        <dbReference type="Proteomes" id="UP001556367"/>
    </source>
</evidence>
<keyword evidence="6" id="KW-0539">Nucleus</keyword>
<organism evidence="8 9">
    <name type="scientific">Hohenbuehelia grisea</name>
    <dbReference type="NCBI Taxonomy" id="104357"/>
    <lineage>
        <taxon>Eukaryota</taxon>
        <taxon>Fungi</taxon>
        <taxon>Dikarya</taxon>
        <taxon>Basidiomycota</taxon>
        <taxon>Agaricomycotina</taxon>
        <taxon>Agaricomycetes</taxon>
        <taxon>Agaricomycetidae</taxon>
        <taxon>Agaricales</taxon>
        <taxon>Pleurotineae</taxon>
        <taxon>Pleurotaceae</taxon>
        <taxon>Hohenbuehelia</taxon>
    </lineage>
</organism>
<feature type="compositionally biased region" description="Basic and acidic residues" evidence="7">
    <location>
        <begin position="60"/>
        <end position="85"/>
    </location>
</feature>
<reference evidence="9" key="1">
    <citation type="submission" date="2024-06" db="EMBL/GenBank/DDBJ databases">
        <title>Multi-omics analyses provide insights into the biosynthesis of the anticancer antibiotic pleurotin in Hohenbuehelia grisea.</title>
        <authorList>
            <person name="Weaver J.A."/>
            <person name="Alberti F."/>
        </authorList>
    </citation>
    <scope>NUCLEOTIDE SEQUENCE [LARGE SCALE GENOMIC DNA]</scope>
    <source>
        <strain evidence="9">T-177</strain>
    </source>
</reference>
<feature type="region of interest" description="Disordered" evidence="7">
    <location>
        <begin position="47"/>
        <end position="167"/>
    </location>
</feature>
<dbReference type="EMBL" id="JASNQZ010000007">
    <property type="protein sequence ID" value="KAL0954723.1"/>
    <property type="molecule type" value="Genomic_DNA"/>
</dbReference>
<keyword evidence="5" id="KW-0175">Coiled coil</keyword>
<evidence type="ECO:0000256" key="5">
    <source>
        <dbReference type="ARBA" id="ARBA00023054"/>
    </source>
</evidence>
<dbReference type="SUPFAM" id="SSF57667">
    <property type="entry name" value="beta-beta-alpha zinc fingers"/>
    <property type="match status" value="1"/>
</dbReference>
<dbReference type="InterPro" id="IPR040050">
    <property type="entry name" value="ZNF830-like"/>
</dbReference>
<dbReference type="Gene3D" id="3.30.160.60">
    <property type="entry name" value="Classic Zinc Finger"/>
    <property type="match status" value="1"/>
</dbReference>